<feature type="domain" description="NodB homology" evidence="3">
    <location>
        <begin position="94"/>
        <end position="287"/>
    </location>
</feature>
<proteinExistence type="predicted"/>
<feature type="chain" id="PRO_5045850636" evidence="2">
    <location>
        <begin position="23"/>
        <end position="294"/>
    </location>
</feature>
<dbReference type="PANTHER" id="PTHR10587">
    <property type="entry name" value="GLYCOSYL TRANSFERASE-RELATED"/>
    <property type="match status" value="1"/>
</dbReference>
<accession>A0ABW2RGC9</accession>
<comment type="caution">
    <text evidence="4">The sequence shown here is derived from an EMBL/GenBank/DDBJ whole genome shotgun (WGS) entry which is preliminary data.</text>
</comment>
<gene>
    <name evidence="4" type="ORF">ACFQNG_02220</name>
</gene>
<dbReference type="Gene3D" id="3.20.20.370">
    <property type="entry name" value="Glycoside hydrolase/deacetylase"/>
    <property type="match status" value="1"/>
</dbReference>
<evidence type="ECO:0000256" key="1">
    <source>
        <dbReference type="SAM" id="MobiDB-lite"/>
    </source>
</evidence>
<organism evidence="4 5">
    <name type="scientific">Laceyella putida</name>
    <dbReference type="NCBI Taxonomy" id="110101"/>
    <lineage>
        <taxon>Bacteria</taxon>
        <taxon>Bacillati</taxon>
        <taxon>Bacillota</taxon>
        <taxon>Bacilli</taxon>
        <taxon>Bacillales</taxon>
        <taxon>Thermoactinomycetaceae</taxon>
        <taxon>Laceyella</taxon>
    </lineage>
</organism>
<dbReference type="RefSeq" id="WP_379863189.1">
    <property type="nucleotide sequence ID" value="NZ_JBHTBW010000006.1"/>
</dbReference>
<dbReference type="InterPro" id="IPR002509">
    <property type="entry name" value="NODB_dom"/>
</dbReference>
<evidence type="ECO:0000313" key="5">
    <source>
        <dbReference type="Proteomes" id="UP001596500"/>
    </source>
</evidence>
<dbReference type="PROSITE" id="PS51677">
    <property type="entry name" value="NODB"/>
    <property type="match status" value="1"/>
</dbReference>
<dbReference type="Pfam" id="PF01522">
    <property type="entry name" value="Polysacc_deac_1"/>
    <property type="match status" value="1"/>
</dbReference>
<keyword evidence="5" id="KW-1185">Reference proteome</keyword>
<protein>
    <submittedName>
        <fullName evidence="4">Polysaccharide deacetylase family protein</fullName>
    </submittedName>
</protein>
<feature type="signal peptide" evidence="2">
    <location>
        <begin position="1"/>
        <end position="22"/>
    </location>
</feature>
<dbReference type="EMBL" id="JBHTBW010000006">
    <property type="protein sequence ID" value="MFC7439980.1"/>
    <property type="molecule type" value="Genomic_DNA"/>
</dbReference>
<keyword evidence="2" id="KW-0732">Signal</keyword>
<name>A0ABW2RGC9_9BACL</name>
<feature type="region of interest" description="Disordered" evidence="1">
    <location>
        <begin position="30"/>
        <end position="52"/>
    </location>
</feature>
<dbReference type="InterPro" id="IPR011330">
    <property type="entry name" value="Glyco_hydro/deAcase_b/a-brl"/>
</dbReference>
<evidence type="ECO:0000256" key="2">
    <source>
        <dbReference type="SAM" id="SignalP"/>
    </source>
</evidence>
<sequence>MQQVIKTLIWGMALCLTLTACAEVKVTTQQPHPRPSAAPADKQKAKPHTTATHAKLPTMAEVKQKLQLKYEGKQPSKWGEHLPGVIDRLPTKEKVIALTFDACGGQHGSGYDAALIQYLERERIPATLFINSRWIERNKPTFMRLAQHPLFEIENHGTAHRPLSVNGRAIYGIRGTGSVNEAMDEVLGNDRKILELTGRKPKFFRSGTAYYDDVAVNIVHDIGERPVNFDVVGDAGATFSAKQVKQALLQAKPGSIVILHFNRPAGDTAEGLKQAIPLLRQKGYRFVKLEDMLK</sequence>
<dbReference type="PANTHER" id="PTHR10587:SF134">
    <property type="entry name" value="SECRETED PROTEIN"/>
    <property type="match status" value="1"/>
</dbReference>
<dbReference type="InterPro" id="IPR050248">
    <property type="entry name" value="Polysacc_deacetylase_ArnD"/>
</dbReference>
<evidence type="ECO:0000313" key="4">
    <source>
        <dbReference type="EMBL" id="MFC7439980.1"/>
    </source>
</evidence>
<evidence type="ECO:0000259" key="3">
    <source>
        <dbReference type="PROSITE" id="PS51677"/>
    </source>
</evidence>
<dbReference type="CDD" id="cd10955">
    <property type="entry name" value="CE4_BH0857_like"/>
    <property type="match status" value="1"/>
</dbReference>
<dbReference type="SUPFAM" id="SSF88713">
    <property type="entry name" value="Glycoside hydrolase/deacetylase"/>
    <property type="match status" value="1"/>
</dbReference>
<dbReference type="PROSITE" id="PS51257">
    <property type="entry name" value="PROKAR_LIPOPROTEIN"/>
    <property type="match status" value="1"/>
</dbReference>
<reference evidence="5" key="1">
    <citation type="journal article" date="2019" name="Int. J. Syst. Evol. Microbiol.">
        <title>The Global Catalogue of Microorganisms (GCM) 10K type strain sequencing project: providing services to taxonomists for standard genome sequencing and annotation.</title>
        <authorList>
            <consortium name="The Broad Institute Genomics Platform"/>
            <consortium name="The Broad Institute Genome Sequencing Center for Infectious Disease"/>
            <person name="Wu L."/>
            <person name="Ma J."/>
        </authorList>
    </citation>
    <scope>NUCLEOTIDE SEQUENCE [LARGE SCALE GENOMIC DNA]</scope>
    <source>
        <strain evidence="5">CGMCC 1.12942</strain>
    </source>
</reference>
<dbReference type="Proteomes" id="UP001596500">
    <property type="component" value="Unassembled WGS sequence"/>
</dbReference>